<dbReference type="KEGG" id="moc:BB934_38155"/>
<comment type="catalytic activity">
    <reaction evidence="1">
        <text>D-glucuronate = D-fructuronate</text>
        <dbReference type="Rhea" id="RHEA:13049"/>
        <dbReference type="ChEBI" id="CHEBI:58720"/>
        <dbReference type="ChEBI" id="CHEBI:59863"/>
        <dbReference type="EC" id="5.3.1.12"/>
    </reaction>
</comment>
<comment type="similarity">
    <text evidence="3">Belongs to the metallo-dependent hydrolases superfamily. Uronate isomerase family.</text>
</comment>
<accession>A0A1B2EVV6</accession>
<comment type="pathway">
    <text evidence="2">Carbohydrate metabolism; pentose and glucuronate interconversion.</text>
</comment>
<geneLocation type="plasmid" evidence="7">
    <name>unnamed2</name>
</geneLocation>
<evidence type="ECO:0000256" key="3">
    <source>
        <dbReference type="ARBA" id="ARBA00008397"/>
    </source>
</evidence>
<dbReference type="InterPro" id="IPR003766">
    <property type="entry name" value="Uronate_isomerase"/>
</dbReference>
<dbReference type="PANTHER" id="PTHR30068">
    <property type="entry name" value="URONATE ISOMERASE"/>
    <property type="match status" value="1"/>
</dbReference>
<dbReference type="GO" id="GO:0019698">
    <property type="term" value="P:D-galacturonate catabolic process"/>
    <property type="evidence" value="ECO:0007669"/>
    <property type="project" value="TreeGrafter"/>
</dbReference>
<proteinExistence type="inferred from homology"/>
<evidence type="ECO:0000256" key="5">
    <source>
        <dbReference type="ARBA" id="ARBA00020555"/>
    </source>
</evidence>
<gene>
    <name evidence="7" type="ORF">BB934_38155</name>
</gene>
<dbReference type="GO" id="GO:0042840">
    <property type="term" value="P:D-glucuronate catabolic process"/>
    <property type="evidence" value="ECO:0007669"/>
    <property type="project" value="TreeGrafter"/>
</dbReference>
<dbReference type="NCBIfam" id="NF002794">
    <property type="entry name" value="PRK02925.1"/>
    <property type="match status" value="1"/>
</dbReference>
<dbReference type="EC" id="5.3.1.12" evidence="4"/>
<dbReference type="SUPFAM" id="SSF51556">
    <property type="entry name" value="Metallo-dependent hydrolases"/>
    <property type="match status" value="1"/>
</dbReference>
<evidence type="ECO:0000256" key="4">
    <source>
        <dbReference type="ARBA" id="ARBA00012546"/>
    </source>
</evidence>
<evidence type="ECO:0000256" key="1">
    <source>
        <dbReference type="ARBA" id="ARBA00001165"/>
    </source>
</evidence>
<dbReference type="GO" id="GO:0008880">
    <property type="term" value="F:glucuronate isomerase activity"/>
    <property type="evidence" value="ECO:0007669"/>
    <property type="project" value="UniProtKB-EC"/>
</dbReference>
<evidence type="ECO:0000256" key="2">
    <source>
        <dbReference type="ARBA" id="ARBA00004892"/>
    </source>
</evidence>
<evidence type="ECO:0000313" key="7">
    <source>
        <dbReference type="EMBL" id="ANY84084.1"/>
    </source>
</evidence>
<sequence length="474" mass="52754">MTLMLSHSDRLFPADPEIRALARDLHASVRDAPLICPHGHTDPRWFADDAAFSDATSVFVTSDPYVLRLLHGHGVPLERLGVARQDDASIPAADARQGWACFAAHYHLFQGTPSRLWLDAVFAEIFDLEDELTSATADTFFERIGEALAKPEFRPRALFERFDISVLATTDSACDSLEHHTAIRRSGWAGRVVPTFRPDTALDPEHLDFRTELASLASMTGENTTSLSGYLRALQERRRAFAALGATASDHGHPTAATADLSAAEFSRLFDQALHGTLPPSGAELFRAQMLTEMARMSLDDGLVMQLHAGARRGYNTELVKRYGSARGETVPQRVDFVGGLKPLLDRFGHEPNFRIVLFTLDESVYARELAPLAGVFPSVWLGSPWWFHDSPEGMLRFRHEASETAGFYKYAGFVDDTRAFFSIPARHDVARRMDAAFLAHLVTLHRLTRNAAFDLMQQFASTLPQTAYRLNAR</sequence>
<protein>
    <recommendedName>
        <fullName evidence="5">Uronate isomerase</fullName>
        <ecNumber evidence="4">5.3.1.12</ecNumber>
    </recommendedName>
</protein>
<dbReference type="EMBL" id="CP016619">
    <property type="protein sequence ID" value="ANY84084.1"/>
    <property type="molecule type" value="Genomic_DNA"/>
</dbReference>
<dbReference type="PANTHER" id="PTHR30068:SF4">
    <property type="entry name" value="URONATE ISOMERASE"/>
    <property type="match status" value="1"/>
</dbReference>
<name>A0A1B2EVV6_9HYPH</name>
<reference evidence="7" key="1">
    <citation type="submission" date="2016-07" db="EMBL/GenBank/DDBJ databases">
        <title>Microvirga ossetica sp. nov. a new species of rhizobia isolated from root nodules of the legume species Vicia alpestris Steven originated from North Ossetia region in the Caucasus.</title>
        <authorList>
            <person name="Safronova V.I."/>
            <person name="Kuznetsova I.G."/>
            <person name="Sazanova A.L."/>
            <person name="Belimov A."/>
            <person name="Andronov E."/>
            <person name="Osledkin Y.S."/>
            <person name="Onishchuk O.P."/>
            <person name="Kurchak O.N."/>
            <person name="Shaposhnikov A.I."/>
            <person name="Willems A."/>
            <person name="Tikhonovich I.A."/>
        </authorList>
    </citation>
    <scope>NUCLEOTIDE SEQUENCE [LARGE SCALE GENOMIC DNA]</scope>
    <source>
        <strain evidence="7">V5/3M</strain>
        <plasmid evidence="7">unnamed2</plasmid>
    </source>
</reference>
<evidence type="ECO:0000256" key="6">
    <source>
        <dbReference type="ARBA" id="ARBA00023235"/>
    </source>
</evidence>
<organism evidence="7">
    <name type="scientific">Microvirga ossetica</name>
    <dbReference type="NCBI Taxonomy" id="1882682"/>
    <lineage>
        <taxon>Bacteria</taxon>
        <taxon>Pseudomonadati</taxon>
        <taxon>Pseudomonadota</taxon>
        <taxon>Alphaproteobacteria</taxon>
        <taxon>Hyphomicrobiales</taxon>
        <taxon>Methylobacteriaceae</taxon>
        <taxon>Microvirga</taxon>
    </lineage>
</organism>
<dbReference type="InterPro" id="IPR032466">
    <property type="entry name" value="Metal_Hydrolase"/>
</dbReference>
<dbReference type="AlphaFoldDB" id="A0A1B2EVV6"/>
<dbReference type="OrthoDB" id="9766564at2"/>
<dbReference type="UniPathway" id="UPA00246"/>
<dbReference type="Gene3D" id="1.10.2020.10">
    <property type="entry name" value="uronate isomerase, domain 2, chain A"/>
    <property type="match status" value="1"/>
</dbReference>
<keyword evidence="6 7" id="KW-0413">Isomerase</keyword>
<dbReference type="Pfam" id="PF02614">
    <property type="entry name" value="UxaC"/>
    <property type="match status" value="1"/>
</dbReference>
<keyword evidence="7" id="KW-0614">Plasmid</keyword>
<dbReference type="Gene3D" id="3.20.20.140">
    <property type="entry name" value="Metal-dependent hydrolases"/>
    <property type="match status" value="1"/>
</dbReference>